<evidence type="ECO:0000313" key="2">
    <source>
        <dbReference type="EMBL" id="PWN90762.1"/>
    </source>
</evidence>
<name>A0A316YNM8_9BASI</name>
<dbReference type="AlphaFoldDB" id="A0A316YNM8"/>
<proteinExistence type="predicted"/>
<gene>
    <name evidence="2" type="ORF">FA10DRAFT_122926</name>
</gene>
<protein>
    <submittedName>
        <fullName evidence="2">Uncharacterized protein</fullName>
    </submittedName>
</protein>
<keyword evidence="3" id="KW-1185">Reference proteome</keyword>
<dbReference type="EMBL" id="KZ819636">
    <property type="protein sequence ID" value="PWN90762.1"/>
    <property type="molecule type" value="Genomic_DNA"/>
</dbReference>
<reference evidence="2 3" key="1">
    <citation type="journal article" date="2018" name="Mol. Biol. Evol.">
        <title>Broad Genomic Sampling Reveals a Smut Pathogenic Ancestry of the Fungal Clade Ustilaginomycotina.</title>
        <authorList>
            <person name="Kijpornyongpan T."/>
            <person name="Mondo S.J."/>
            <person name="Barry K."/>
            <person name="Sandor L."/>
            <person name="Lee J."/>
            <person name="Lipzen A."/>
            <person name="Pangilinan J."/>
            <person name="LaButti K."/>
            <person name="Hainaut M."/>
            <person name="Henrissat B."/>
            <person name="Grigoriev I.V."/>
            <person name="Spatafora J.W."/>
            <person name="Aime M.C."/>
        </authorList>
    </citation>
    <scope>NUCLEOTIDE SEQUENCE [LARGE SCALE GENOMIC DNA]</scope>
    <source>
        <strain evidence="2 3">MCA 4198</strain>
    </source>
</reference>
<feature type="region of interest" description="Disordered" evidence="1">
    <location>
        <begin position="1"/>
        <end position="21"/>
    </location>
</feature>
<dbReference type="InParanoid" id="A0A316YNM8"/>
<feature type="compositionally biased region" description="Basic residues" evidence="1">
    <location>
        <begin position="122"/>
        <end position="135"/>
    </location>
</feature>
<organism evidence="2 3">
    <name type="scientific">Acaromyces ingoldii</name>
    <dbReference type="NCBI Taxonomy" id="215250"/>
    <lineage>
        <taxon>Eukaryota</taxon>
        <taxon>Fungi</taxon>
        <taxon>Dikarya</taxon>
        <taxon>Basidiomycota</taxon>
        <taxon>Ustilaginomycotina</taxon>
        <taxon>Exobasidiomycetes</taxon>
        <taxon>Exobasidiales</taxon>
        <taxon>Cryptobasidiaceae</taxon>
        <taxon>Acaromyces</taxon>
    </lineage>
</organism>
<sequence>MGTTTMTTTMTSTSGKAVDGPAARLMPHRSRLRRTGTSRRWIRSAHIPWEDHVFPLATADDGEALPSELHPSYPYANAFEAIGADASYASRPKLAPRLHFQYRIAGETQAADGGGNPEGSQSRRRRQGRGKRGRHLTNQSSREPLPTHISLRAQHETRANEPVWPFKRFGPGQGGQGALQRAESLHPWRPYKDVWADLGLQELWDTKKGRDPWAADAADIDPLKMATTRITLSQREGAEEPPAHDIYAMEEYELFATGRRFGKGSSSSAKKGALRDERPAWIWGKGRCTEEP</sequence>
<evidence type="ECO:0000256" key="1">
    <source>
        <dbReference type="SAM" id="MobiDB-lite"/>
    </source>
</evidence>
<evidence type="ECO:0000313" key="3">
    <source>
        <dbReference type="Proteomes" id="UP000245768"/>
    </source>
</evidence>
<dbReference type="GeneID" id="37039849"/>
<dbReference type="RefSeq" id="XP_025377960.1">
    <property type="nucleotide sequence ID" value="XM_025517933.1"/>
</dbReference>
<dbReference type="OrthoDB" id="2351920at2759"/>
<accession>A0A316YNM8</accession>
<feature type="compositionally biased region" description="Low complexity" evidence="1">
    <location>
        <begin position="1"/>
        <end position="15"/>
    </location>
</feature>
<dbReference type="Proteomes" id="UP000245768">
    <property type="component" value="Unassembled WGS sequence"/>
</dbReference>
<feature type="region of interest" description="Disordered" evidence="1">
    <location>
        <begin position="107"/>
        <end position="147"/>
    </location>
</feature>